<evidence type="ECO:0000313" key="2">
    <source>
        <dbReference type="EMBL" id="CAG8478033.1"/>
    </source>
</evidence>
<keyword evidence="1" id="KW-0472">Membrane</keyword>
<dbReference type="OrthoDB" id="2448606at2759"/>
<dbReference type="EMBL" id="CAJVPI010000092">
    <property type="protein sequence ID" value="CAG8478033.1"/>
    <property type="molecule type" value="Genomic_DNA"/>
</dbReference>
<keyword evidence="1" id="KW-1133">Transmembrane helix</keyword>
<gene>
    <name evidence="2" type="ORF">PBRASI_LOCUS1423</name>
</gene>
<sequence length="557" mass="63648">MSSQIYYRYFTDFQKNPERWSLADFDAWAIANVPGANIIVAHRSFYKFLKTVCASNENGINYTRRLLETKKGGLGGGPPLLSCIFSICAVALHVQMLITFTYFDKDDVKANRSLWYNTDALQMVYQATEVVRAHTELDNLTINRVGKLIGQKRGVDDDSELESDYLSSEDEQEKEYANELHVAKIMREKDETLTIMNVKTCTPHPIPRDVHHLELIYVSDDSDGSDEDCEPIPKLNIDEIGFDEFIDQGDELIKKFSRDTLEDLRKNIKSTVLEKKKIPRNLKSIFQEYVEIALDDDYGLDELRKSIIESYSKKFDDAEENELFLRMQLLFQQLAVNLPVRQLKEKTSEGTLVANFISPILRMFFHNASCHATVWPNTASASAKVRKMANNDPSRAKQPDMIGEVIHNGKFAYELMFGEVTGDGNNNDKKNIIDLIRIGIFMKDSLDLILQKTNVNSVLFGWQCIVFRWTGYFMVLVAPGIYVMIEVGNVDLPKSFDTCATFLSGLDTLRTFQMAYERIAKEVLSAINKDQESESAKSKQWNRPTLSTPAFKKIIRL</sequence>
<keyword evidence="1" id="KW-0812">Transmembrane</keyword>
<dbReference type="AlphaFoldDB" id="A0A9N8W951"/>
<name>A0A9N8W951_9GLOM</name>
<feature type="transmembrane region" description="Helical" evidence="1">
    <location>
        <begin position="80"/>
        <end position="103"/>
    </location>
</feature>
<evidence type="ECO:0000313" key="3">
    <source>
        <dbReference type="Proteomes" id="UP000789739"/>
    </source>
</evidence>
<protein>
    <submittedName>
        <fullName evidence="2">5627_t:CDS:1</fullName>
    </submittedName>
</protein>
<comment type="caution">
    <text evidence="2">The sequence shown here is derived from an EMBL/GenBank/DDBJ whole genome shotgun (WGS) entry which is preliminary data.</text>
</comment>
<keyword evidence="3" id="KW-1185">Reference proteome</keyword>
<evidence type="ECO:0000256" key="1">
    <source>
        <dbReference type="SAM" id="Phobius"/>
    </source>
</evidence>
<dbReference type="Proteomes" id="UP000789739">
    <property type="component" value="Unassembled WGS sequence"/>
</dbReference>
<proteinExistence type="predicted"/>
<accession>A0A9N8W951</accession>
<reference evidence="2" key="1">
    <citation type="submission" date="2021-06" db="EMBL/GenBank/DDBJ databases">
        <authorList>
            <person name="Kallberg Y."/>
            <person name="Tangrot J."/>
            <person name="Rosling A."/>
        </authorList>
    </citation>
    <scope>NUCLEOTIDE SEQUENCE</scope>
    <source>
        <strain evidence="2">BR232B</strain>
    </source>
</reference>
<organism evidence="2 3">
    <name type="scientific">Paraglomus brasilianum</name>
    <dbReference type="NCBI Taxonomy" id="144538"/>
    <lineage>
        <taxon>Eukaryota</taxon>
        <taxon>Fungi</taxon>
        <taxon>Fungi incertae sedis</taxon>
        <taxon>Mucoromycota</taxon>
        <taxon>Glomeromycotina</taxon>
        <taxon>Glomeromycetes</taxon>
        <taxon>Paraglomerales</taxon>
        <taxon>Paraglomeraceae</taxon>
        <taxon>Paraglomus</taxon>
    </lineage>
</organism>